<dbReference type="EMBL" id="JASJOS010000009">
    <property type="protein sequence ID" value="MDJ1482771.1"/>
    <property type="molecule type" value="Genomic_DNA"/>
</dbReference>
<organism evidence="2 3">
    <name type="scientific">Xanthocytophaga flava</name>
    <dbReference type="NCBI Taxonomy" id="3048013"/>
    <lineage>
        <taxon>Bacteria</taxon>
        <taxon>Pseudomonadati</taxon>
        <taxon>Bacteroidota</taxon>
        <taxon>Cytophagia</taxon>
        <taxon>Cytophagales</taxon>
        <taxon>Rhodocytophagaceae</taxon>
        <taxon>Xanthocytophaga</taxon>
    </lineage>
</organism>
<dbReference type="SUPFAM" id="SSF48452">
    <property type="entry name" value="TPR-like"/>
    <property type="match status" value="1"/>
</dbReference>
<dbReference type="AlphaFoldDB" id="A0AAE3QT58"/>
<sequence>MNRQGLQLFYNGYQPAGLEVLRLNTILYPASWNVYDSYAQVLKAVGQRQESILMYHKSLELNPKNKGAEQALAELLPDKK</sequence>
<accession>A0AAE3QT58</accession>
<protein>
    <recommendedName>
        <fullName evidence="4">Tetratricopeptide repeat protein</fullName>
    </recommendedName>
</protein>
<keyword evidence="1" id="KW-0802">TPR repeat</keyword>
<evidence type="ECO:0000313" key="3">
    <source>
        <dbReference type="Proteomes" id="UP001241110"/>
    </source>
</evidence>
<dbReference type="InterPro" id="IPR019734">
    <property type="entry name" value="TPR_rpt"/>
</dbReference>
<proteinExistence type="predicted"/>
<dbReference type="InterPro" id="IPR011990">
    <property type="entry name" value="TPR-like_helical_dom_sf"/>
</dbReference>
<dbReference type="Gene3D" id="1.25.40.10">
    <property type="entry name" value="Tetratricopeptide repeat domain"/>
    <property type="match status" value="1"/>
</dbReference>
<feature type="repeat" description="TPR" evidence="1">
    <location>
        <begin position="32"/>
        <end position="65"/>
    </location>
</feature>
<reference evidence="2" key="1">
    <citation type="submission" date="2023-05" db="EMBL/GenBank/DDBJ databases">
        <authorList>
            <person name="Zhang X."/>
        </authorList>
    </citation>
    <scope>NUCLEOTIDE SEQUENCE</scope>
    <source>
        <strain evidence="2">YF14B1</strain>
    </source>
</reference>
<name>A0AAE3QT58_9BACT</name>
<dbReference type="RefSeq" id="WP_313982124.1">
    <property type="nucleotide sequence ID" value="NZ_JASJOS010000009.1"/>
</dbReference>
<comment type="caution">
    <text evidence="2">The sequence shown here is derived from an EMBL/GenBank/DDBJ whole genome shotgun (WGS) entry which is preliminary data.</text>
</comment>
<evidence type="ECO:0008006" key="4">
    <source>
        <dbReference type="Google" id="ProtNLM"/>
    </source>
</evidence>
<dbReference type="Proteomes" id="UP001241110">
    <property type="component" value="Unassembled WGS sequence"/>
</dbReference>
<evidence type="ECO:0000313" key="2">
    <source>
        <dbReference type="EMBL" id="MDJ1482771.1"/>
    </source>
</evidence>
<dbReference type="PROSITE" id="PS50005">
    <property type="entry name" value="TPR"/>
    <property type="match status" value="1"/>
</dbReference>
<evidence type="ECO:0000256" key="1">
    <source>
        <dbReference type="PROSITE-ProRule" id="PRU00339"/>
    </source>
</evidence>
<gene>
    <name evidence="2" type="ORF">QNI16_19885</name>
</gene>